<evidence type="ECO:0000256" key="11">
    <source>
        <dbReference type="ARBA" id="ARBA00022692"/>
    </source>
</evidence>
<comment type="caution">
    <text evidence="25">The sequence shown here is derived from an EMBL/GenBank/DDBJ whole genome shotgun (WGS) entry which is preliminary data.</text>
</comment>
<feature type="transmembrane region" description="Helical" evidence="24">
    <location>
        <begin position="260"/>
        <end position="280"/>
    </location>
</feature>
<feature type="transmembrane region" description="Helical" evidence="24">
    <location>
        <begin position="39"/>
        <end position="58"/>
    </location>
</feature>
<feature type="transmembrane region" description="Helical" evidence="24">
    <location>
        <begin position="95"/>
        <end position="115"/>
    </location>
</feature>
<comment type="pathway">
    <text evidence="4">Lipid metabolism.</text>
</comment>
<evidence type="ECO:0000256" key="5">
    <source>
        <dbReference type="ARBA" id="ARBA00010185"/>
    </source>
</evidence>
<evidence type="ECO:0000256" key="12">
    <source>
        <dbReference type="ARBA" id="ARBA00022695"/>
    </source>
</evidence>
<keyword evidence="26" id="KW-1185">Reference proteome</keyword>
<gene>
    <name evidence="25" type="ORF">C4S77_04130</name>
</gene>
<accession>A0A2S8AEN8</accession>
<dbReference type="GO" id="GO:0005886">
    <property type="term" value="C:plasma membrane"/>
    <property type="evidence" value="ECO:0007669"/>
    <property type="project" value="UniProtKB-SubCell"/>
</dbReference>
<comment type="pathway">
    <text evidence="3">Phospholipid metabolism; CDP-diacylglycerol biosynthesis; CDP-diacylglycerol from sn-glycerol 3-phosphate: step 3/3.</text>
</comment>
<sequence>MITRSLSGIVYVLLVFLCTTNFLTDVAYIYFNIKIQSSYPFYILISLFFIGCMIEAVKILNYKNILFKILTFILAGFIYYNFSKDYFVNSLNFTLYYWKYIMLLILFALSIITLFRFTEELVTDSGKLIFTAIYLGIPFSLTLAIPNSNNPLTSEIFFIFLLIWISDSFAYLVGRKFGKRKLAPKISPNKSIEGLLGSIIFTIITGIIIEINYSQLRGNWIIISILIALSAPIGDLAESKLKRFFKVKDSGNLMPGHGGILDRLDSFIFCIPVIFLYYLINSVL</sequence>
<dbReference type="EC" id="2.7.7.41" evidence="6"/>
<keyword evidence="16" id="KW-0594">Phospholipid biosynthesis</keyword>
<evidence type="ECO:0000256" key="14">
    <source>
        <dbReference type="ARBA" id="ARBA00023098"/>
    </source>
</evidence>
<keyword evidence="10 25" id="KW-0808">Transferase</keyword>
<evidence type="ECO:0000256" key="20">
    <source>
        <dbReference type="ARBA" id="ARBA00032253"/>
    </source>
</evidence>
<evidence type="ECO:0000256" key="6">
    <source>
        <dbReference type="ARBA" id="ARBA00012487"/>
    </source>
</evidence>
<keyword evidence="9" id="KW-0444">Lipid biosynthesis</keyword>
<keyword evidence="11 24" id="KW-0812">Transmembrane</keyword>
<evidence type="ECO:0000256" key="2">
    <source>
        <dbReference type="ARBA" id="ARBA00004651"/>
    </source>
</evidence>
<evidence type="ECO:0000256" key="24">
    <source>
        <dbReference type="SAM" id="Phobius"/>
    </source>
</evidence>
<organism evidence="25 26">
    <name type="scientific">Apibacter adventoris</name>
    <dbReference type="NCBI Taxonomy" id="1679466"/>
    <lineage>
        <taxon>Bacteria</taxon>
        <taxon>Pseudomonadati</taxon>
        <taxon>Bacteroidota</taxon>
        <taxon>Flavobacteriia</taxon>
        <taxon>Flavobacteriales</taxon>
        <taxon>Weeksellaceae</taxon>
        <taxon>Apibacter</taxon>
    </lineage>
</organism>
<feature type="transmembrane region" description="Helical" evidence="24">
    <location>
        <begin position="220"/>
        <end position="239"/>
    </location>
</feature>
<evidence type="ECO:0000256" key="8">
    <source>
        <dbReference type="ARBA" id="ARBA00022475"/>
    </source>
</evidence>
<comment type="subcellular location">
    <subcellularLocation>
        <location evidence="2">Cell membrane</location>
        <topology evidence="2">Multi-pass membrane protein</topology>
    </subcellularLocation>
</comment>
<dbReference type="Proteomes" id="UP000238042">
    <property type="component" value="Unassembled WGS sequence"/>
</dbReference>
<keyword evidence="14" id="KW-0443">Lipid metabolism</keyword>
<comment type="similarity">
    <text evidence="5">Belongs to the CDS family.</text>
</comment>
<protein>
    <recommendedName>
        <fullName evidence="7">Phosphatidate cytidylyltransferase</fullName>
        <ecNumber evidence="6">2.7.7.41</ecNumber>
    </recommendedName>
    <alternativeName>
        <fullName evidence="20">CDP-DAG synthase</fullName>
    </alternativeName>
    <alternativeName>
        <fullName evidence="22">CDP-DG synthase</fullName>
    </alternativeName>
    <alternativeName>
        <fullName evidence="18">CDP-diacylglycerol synthase</fullName>
    </alternativeName>
    <alternativeName>
        <fullName evidence="21">CDP-diglyceride pyrophosphorylase</fullName>
    </alternativeName>
    <alternativeName>
        <fullName evidence="23">CDP-diglyceride synthase</fullName>
    </alternativeName>
    <alternativeName>
        <fullName evidence="19">CTP:phosphatidate cytidylyltransferase</fullName>
    </alternativeName>
</protein>
<comment type="catalytic activity">
    <reaction evidence="1">
        <text>a 1,2-diacyl-sn-glycero-3-phosphate + CTP + H(+) = a CDP-1,2-diacyl-sn-glycerol + diphosphate</text>
        <dbReference type="Rhea" id="RHEA:16229"/>
        <dbReference type="ChEBI" id="CHEBI:15378"/>
        <dbReference type="ChEBI" id="CHEBI:33019"/>
        <dbReference type="ChEBI" id="CHEBI:37563"/>
        <dbReference type="ChEBI" id="CHEBI:58332"/>
        <dbReference type="ChEBI" id="CHEBI:58608"/>
        <dbReference type="EC" id="2.7.7.41"/>
    </reaction>
</comment>
<evidence type="ECO:0000256" key="21">
    <source>
        <dbReference type="ARBA" id="ARBA00032396"/>
    </source>
</evidence>
<feature type="transmembrane region" description="Helical" evidence="24">
    <location>
        <begin position="127"/>
        <end position="145"/>
    </location>
</feature>
<evidence type="ECO:0000256" key="19">
    <source>
        <dbReference type="ARBA" id="ARBA00031825"/>
    </source>
</evidence>
<evidence type="ECO:0000256" key="4">
    <source>
        <dbReference type="ARBA" id="ARBA00005189"/>
    </source>
</evidence>
<evidence type="ECO:0000256" key="15">
    <source>
        <dbReference type="ARBA" id="ARBA00023136"/>
    </source>
</evidence>
<evidence type="ECO:0000256" key="1">
    <source>
        <dbReference type="ARBA" id="ARBA00001698"/>
    </source>
</evidence>
<keyword evidence="13 24" id="KW-1133">Transmembrane helix</keyword>
<dbReference type="Pfam" id="PF01148">
    <property type="entry name" value="CTP_transf_1"/>
    <property type="match status" value="1"/>
</dbReference>
<keyword evidence="8" id="KW-1003">Cell membrane</keyword>
<evidence type="ECO:0000256" key="7">
    <source>
        <dbReference type="ARBA" id="ARBA00019373"/>
    </source>
</evidence>
<dbReference type="PANTHER" id="PTHR46382:SF1">
    <property type="entry name" value="PHOSPHATIDATE CYTIDYLYLTRANSFERASE"/>
    <property type="match status" value="1"/>
</dbReference>
<evidence type="ECO:0000256" key="9">
    <source>
        <dbReference type="ARBA" id="ARBA00022516"/>
    </source>
</evidence>
<feature type="transmembrane region" description="Helical" evidence="24">
    <location>
        <begin position="195"/>
        <end position="214"/>
    </location>
</feature>
<dbReference type="RefSeq" id="WP_105246271.1">
    <property type="nucleotide sequence ID" value="NZ_PSZM01000026.1"/>
</dbReference>
<keyword evidence="15 24" id="KW-0472">Membrane</keyword>
<feature type="transmembrane region" description="Helical" evidence="24">
    <location>
        <begin position="157"/>
        <end position="174"/>
    </location>
</feature>
<dbReference type="AlphaFoldDB" id="A0A2S8AEN8"/>
<dbReference type="OrthoDB" id="9799199at2"/>
<evidence type="ECO:0000256" key="22">
    <source>
        <dbReference type="ARBA" id="ARBA00032743"/>
    </source>
</evidence>
<evidence type="ECO:0000256" key="17">
    <source>
        <dbReference type="ARBA" id="ARBA00023264"/>
    </source>
</evidence>
<evidence type="ECO:0000256" key="13">
    <source>
        <dbReference type="ARBA" id="ARBA00022989"/>
    </source>
</evidence>
<evidence type="ECO:0000256" key="3">
    <source>
        <dbReference type="ARBA" id="ARBA00005119"/>
    </source>
</evidence>
<evidence type="ECO:0000256" key="18">
    <source>
        <dbReference type="ARBA" id="ARBA00029893"/>
    </source>
</evidence>
<feature type="transmembrane region" description="Helical" evidence="24">
    <location>
        <begin position="65"/>
        <end position="83"/>
    </location>
</feature>
<evidence type="ECO:0000313" key="26">
    <source>
        <dbReference type="Proteomes" id="UP000238042"/>
    </source>
</evidence>
<dbReference type="PANTHER" id="PTHR46382">
    <property type="entry name" value="PHOSPHATIDATE CYTIDYLYLTRANSFERASE"/>
    <property type="match status" value="1"/>
</dbReference>
<evidence type="ECO:0000256" key="10">
    <source>
        <dbReference type="ARBA" id="ARBA00022679"/>
    </source>
</evidence>
<feature type="transmembrane region" description="Helical" evidence="24">
    <location>
        <begin position="9"/>
        <end position="33"/>
    </location>
</feature>
<keyword evidence="12 25" id="KW-0548">Nucleotidyltransferase</keyword>
<name>A0A2S8AEN8_9FLAO</name>
<proteinExistence type="inferred from homology"/>
<keyword evidence="17" id="KW-1208">Phospholipid metabolism</keyword>
<dbReference type="EMBL" id="PSZM01000026">
    <property type="protein sequence ID" value="PQL93980.1"/>
    <property type="molecule type" value="Genomic_DNA"/>
</dbReference>
<evidence type="ECO:0000256" key="23">
    <source>
        <dbReference type="ARBA" id="ARBA00033406"/>
    </source>
</evidence>
<evidence type="ECO:0000313" key="25">
    <source>
        <dbReference type="EMBL" id="PQL93980.1"/>
    </source>
</evidence>
<reference evidence="25 26" key="1">
    <citation type="submission" date="2018-02" db="EMBL/GenBank/DDBJ databases">
        <title>Genome sequences of Apibacter spp., gut symbionts of Asian honey bees.</title>
        <authorList>
            <person name="Kwong W.K."/>
            <person name="Steele M.I."/>
            <person name="Moran N.A."/>
        </authorList>
    </citation>
    <scope>NUCLEOTIDE SEQUENCE [LARGE SCALE GENOMIC DNA]</scope>
    <source>
        <strain evidence="26">wkB301</strain>
    </source>
</reference>
<dbReference type="GO" id="GO:0016024">
    <property type="term" value="P:CDP-diacylglycerol biosynthetic process"/>
    <property type="evidence" value="ECO:0007669"/>
    <property type="project" value="TreeGrafter"/>
</dbReference>
<evidence type="ECO:0000256" key="16">
    <source>
        <dbReference type="ARBA" id="ARBA00023209"/>
    </source>
</evidence>
<dbReference type="GO" id="GO:0004605">
    <property type="term" value="F:phosphatidate cytidylyltransferase activity"/>
    <property type="evidence" value="ECO:0007669"/>
    <property type="project" value="UniProtKB-EC"/>
</dbReference>